<dbReference type="Proteomes" id="UP000292957">
    <property type="component" value="Unassembled WGS sequence"/>
</dbReference>
<dbReference type="EMBL" id="ML143434">
    <property type="protein sequence ID" value="TBU27255.1"/>
    <property type="molecule type" value="Genomic_DNA"/>
</dbReference>
<accession>A0A4Q9MIL7</accession>
<gene>
    <name evidence="1" type="ORF">BD311DRAFT_760747</name>
</gene>
<organism evidence="1">
    <name type="scientific">Dichomitus squalens</name>
    <dbReference type="NCBI Taxonomy" id="114155"/>
    <lineage>
        <taxon>Eukaryota</taxon>
        <taxon>Fungi</taxon>
        <taxon>Dikarya</taxon>
        <taxon>Basidiomycota</taxon>
        <taxon>Agaricomycotina</taxon>
        <taxon>Agaricomycetes</taxon>
        <taxon>Polyporales</taxon>
        <taxon>Polyporaceae</taxon>
        <taxon>Dichomitus</taxon>
    </lineage>
</organism>
<evidence type="ECO:0000313" key="1">
    <source>
        <dbReference type="EMBL" id="TBU27255.1"/>
    </source>
</evidence>
<sequence>MLLPGLCAPSTVVVCIGHAVSQDTPPGCVDLPNSAPQQDRERDMGRRKRYVVCAHASAGFFRSIGRVYRRRNLLDVAGTPALKLEA</sequence>
<protein>
    <submittedName>
        <fullName evidence="1">Uncharacterized protein</fullName>
    </submittedName>
</protein>
<proteinExistence type="predicted"/>
<reference evidence="1" key="1">
    <citation type="submission" date="2019-01" db="EMBL/GenBank/DDBJ databases">
        <title>Draft genome sequences of three monokaryotic isolates of the white-rot basidiomycete fungus Dichomitus squalens.</title>
        <authorList>
            <consortium name="DOE Joint Genome Institute"/>
            <person name="Lopez S.C."/>
            <person name="Andreopoulos B."/>
            <person name="Pangilinan J."/>
            <person name="Lipzen A."/>
            <person name="Riley R."/>
            <person name="Ahrendt S."/>
            <person name="Ng V."/>
            <person name="Barry K."/>
            <person name="Daum C."/>
            <person name="Grigoriev I.V."/>
            <person name="Hilden K.S."/>
            <person name="Makela M.R."/>
            <person name="de Vries R.P."/>
        </authorList>
    </citation>
    <scope>NUCLEOTIDE SEQUENCE [LARGE SCALE GENOMIC DNA]</scope>
    <source>
        <strain evidence="1">OM18370.1</strain>
    </source>
</reference>
<name>A0A4Q9MIL7_9APHY</name>
<dbReference type="AlphaFoldDB" id="A0A4Q9MIL7"/>